<feature type="domain" description="ABC transmembrane type-1" evidence="8">
    <location>
        <begin position="95"/>
        <end position="324"/>
    </location>
</feature>
<dbReference type="eggNOG" id="COG0601">
    <property type="taxonomic scope" value="Bacteria"/>
</dbReference>
<feature type="transmembrane region" description="Helical" evidence="7">
    <location>
        <begin position="255"/>
        <end position="276"/>
    </location>
</feature>
<feature type="transmembrane region" description="Helical" evidence="7">
    <location>
        <begin position="305"/>
        <end position="327"/>
    </location>
</feature>
<accession>F2NA95</accession>
<dbReference type="Proteomes" id="UP000006851">
    <property type="component" value="Chromosome"/>
</dbReference>
<feature type="transmembrane region" description="Helical" evidence="7">
    <location>
        <begin position="197"/>
        <end position="216"/>
    </location>
</feature>
<evidence type="ECO:0000256" key="6">
    <source>
        <dbReference type="ARBA" id="ARBA00023136"/>
    </source>
</evidence>
<dbReference type="PANTHER" id="PTHR43163:SF6">
    <property type="entry name" value="DIPEPTIDE TRANSPORT SYSTEM PERMEASE PROTEIN DPPB-RELATED"/>
    <property type="match status" value="1"/>
</dbReference>
<evidence type="ECO:0000256" key="3">
    <source>
        <dbReference type="ARBA" id="ARBA00022475"/>
    </source>
</evidence>
<comment type="subcellular location">
    <subcellularLocation>
        <location evidence="1 7">Cell membrane</location>
        <topology evidence="1 7">Multi-pass membrane protein</topology>
    </subcellularLocation>
</comment>
<feature type="transmembrane region" description="Helical" evidence="7">
    <location>
        <begin position="9"/>
        <end position="31"/>
    </location>
</feature>
<evidence type="ECO:0000313" key="9">
    <source>
        <dbReference type="EMBL" id="AEB06281.1"/>
    </source>
</evidence>
<comment type="similarity">
    <text evidence="7">Belongs to the binding-protein-dependent transport system permease family.</text>
</comment>
<dbReference type="GO" id="GO:0055085">
    <property type="term" value="P:transmembrane transport"/>
    <property type="evidence" value="ECO:0007669"/>
    <property type="project" value="InterPro"/>
</dbReference>
<dbReference type="PANTHER" id="PTHR43163">
    <property type="entry name" value="DIPEPTIDE TRANSPORT SYSTEM PERMEASE PROTEIN DPPB-RELATED"/>
    <property type="match status" value="1"/>
</dbReference>
<evidence type="ECO:0000313" key="10">
    <source>
        <dbReference type="Proteomes" id="UP000006851"/>
    </source>
</evidence>
<organism evidence="9 10">
    <name type="scientific">Coriobacterium glomerans (strain ATCC 49209 / DSM 20642 / JCM 10262 / PW2)</name>
    <dbReference type="NCBI Taxonomy" id="700015"/>
    <lineage>
        <taxon>Bacteria</taxon>
        <taxon>Bacillati</taxon>
        <taxon>Actinomycetota</taxon>
        <taxon>Coriobacteriia</taxon>
        <taxon>Coriobacteriales</taxon>
        <taxon>Coriobacteriaceae</taxon>
        <taxon>Coriobacterium</taxon>
    </lineage>
</organism>
<evidence type="ECO:0000256" key="2">
    <source>
        <dbReference type="ARBA" id="ARBA00022448"/>
    </source>
</evidence>
<dbReference type="InterPro" id="IPR045621">
    <property type="entry name" value="BPD_transp_1_N"/>
</dbReference>
<dbReference type="HOGENOM" id="CLU_036879_0_0_11"/>
<proteinExistence type="inferred from homology"/>
<evidence type="ECO:0000256" key="4">
    <source>
        <dbReference type="ARBA" id="ARBA00022692"/>
    </source>
</evidence>
<dbReference type="GO" id="GO:0005886">
    <property type="term" value="C:plasma membrane"/>
    <property type="evidence" value="ECO:0007669"/>
    <property type="project" value="UniProtKB-SubCell"/>
</dbReference>
<dbReference type="KEGG" id="cgo:Corgl_0154"/>
<sequence>MFNYVLKRILMVIPVLLGVTVIIFLITRVLAPDPAPVVLGEHATEAAMAAWRTDNGLSDPIWMQFINFVSGAIRGDLGMSYYTHQSVTAEIGSRFPATAELAVCAIIFASIIGVALGVISAVRKNRAADHISMIIALIGVSMPIFWSGILLILLFAGMLHVLPSSGRISPLLQPTGGTGFFLIDALIQGRWSSLADALVHLIMPTIALSLYSMAIITRMTRSSMLDTLGEDYVRTAQAKGLTRGRVNIRHALRCAMLPVSTVIGLQFGSLLGGALLTETVFSWPGIGKFAVDSVLKSDFPCVQGIVLLIAVIFVFMNLLVDIIYAYLDPRIKYGASKEA</sequence>
<keyword evidence="6 7" id="KW-0472">Membrane</keyword>
<dbReference type="PROSITE" id="PS50928">
    <property type="entry name" value="ABC_TM1"/>
    <property type="match status" value="1"/>
</dbReference>
<protein>
    <submittedName>
        <fullName evidence="9">Binding-protein-dependent transport systems inner membrane component</fullName>
    </submittedName>
</protein>
<evidence type="ECO:0000259" key="8">
    <source>
        <dbReference type="PROSITE" id="PS50928"/>
    </source>
</evidence>
<evidence type="ECO:0000256" key="1">
    <source>
        <dbReference type="ARBA" id="ARBA00004651"/>
    </source>
</evidence>
<dbReference type="STRING" id="700015.Corgl_0154"/>
<keyword evidence="2 7" id="KW-0813">Transport</keyword>
<keyword evidence="4 7" id="KW-0812">Transmembrane</keyword>
<dbReference type="InterPro" id="IPR035906">
    <property type="entry name" value="MetI-like_sf"/>
</dbReference>
<name>F2NA95_CORGP</name>
<reference evidence="10" key="1">
    <citation type="journal article" date="2013" name="Stand. Genomic Sci.">
        <title>Complete genome sequence of Coriobacterium glomerans type strain (PW2(T)) from the midgut of Pyrrhocoris apterus L. (red soldier bug).</title>
        <authorList>
            <person name="Stackebrandt E."/>
            <person name="Zeytun A."/>
            <person name="Lapidus A."/>
            <person name="Nolan M."/>
            <person name="Lucas S."/>
            <person name="Hammon N."/>
            <person name="Deshpande S."/>
            <person name="Cheng J.F."/>
            <person name="Tapia R."/>
            <person name="Goodwin L.A."/>
            <person name="Pitluck S."/>
            <person name="Liolios K."/>
            <person name="Pagani I."/>
            <person name="Ivanova N."/>
            <person name="Mavromatis K."/>
            <person name="Mikhailova N."/>
            <person name="Huntemann M."/>
            <person name="Pati A."/>
            <person name="Chen A."/>
            <person name="Palaniappan K."/>
            <person name="Chang Y.J."/>
            <person name="Land M."/>
            <person name="Hauser L."/>
            <person name="Rohde M."/>
            <person name="Pukall R."/>
            <person name="Goker M."/>
            <person name="Detter J.C."/>
            <person name="Woyke T."/>
            <person name="Bristow J."/>
            <person name="Eisen J.A."/>
            <person name="Markowitz V."/>
            <person name="Hugenholtz P."/>
            <person name="Kyrpides N.C."/>
            <person name="Klenk H.P."/>
        </authorList>
    </citation>
    <scope>NUCLEOTIDE SEQUENCE</scope>
    <source>
        <strain evidence="10">ATCC 49209 / DSM 20642 / JCM 10262 / PW2</strain>
    </source>
</reference>
<evidence type="ECO:0000256" key="5">
    <source>
        <dbReference type="ARBA" id="ARBA00022989"/>
    </source>
</evidence>
<dbReference type="SUPFAM" id="SSF161098">
    <property type="entry name" value="MetI-like"/>
    <property type="match status" value="1"/>
</dbReference>
<keyword evidence="5 7" id="KW-1133">Transmembrane helix</keyword>
<dbReference type="AlphaFoldDB" id="F2NA95"/>
<feature type="transmembrane region" description="Helical" evidence="7">
    <location>
        <begin position="99"/>
        <end position="122"/>
    </location>
</feature>
<dbReference type="EMBL" id="CP002628">
    <property type="protein sequence ID" value="AEB06281.1"/>
    <property type="molecule type" value="Genomic_DNA"/>
</dbReference>
<dbReference type="Pfam" id="PF19300">
    <property type="entry name" value="BPD_transp_1_N"/>
    <property type="match status" value="1"/>
</dbReference>
<dbReference type="CDD" id="cd06261">
    <property type="entry name" value="TM_PBP2"/>
    <property type="match status" value="1"/>
</dbReference>
<feature type="transmembrane region" description="Helical" evidence="7">
    <location>
        <begin position="134"/>
        <end position="162"/>
    </location>
</feature>
<keyword evidence="3" id="KW-1003">Cell membrane</keyword>
<dbReference type="OrthoDB" id="3171583at2"/>
<evidence type="ECO:0000256" key="7">
    <source>
        <dbReference type="RuleBase" id="RU363032"/>
    </source>
</evidence>
<dbReference type="Pfam" id="PF00528">
    <property type="entry name" value="BPD_transp_1"/>
    <property type="match status" value="1"/>
</dbReference>
<dbReference type="InterPro" id="IPR000515">
    <property type="entry name" value="MetI-like"/>
</dbReference>
<keyword evidence="10" id="KW-1185">Reference proteome</keyword>
<gene>
    <name evidence="9" type="ordered locus">Corgl_0154</name>
</gene>
<dbReference type="Gene3D" id="1.10.3720.10">
    <property type="entry name" value="MetI-like"/>
    <property type="match status" value="1"/>
</dbReference>